<evidence type="ECO:0000256" key="1">
    <source>
        <dbReference type="SAM" id="Phobius"/>
    </source>
</evidence>
<comment type="caution">
    <text evidence="2">The sequence shown here is derived from an EMBL/GenBank/DDBJ whole genome shotgun (WGS) entry which is preliminary data.</text>
</comment>
<keyword evidence="1" id="KW-0472">Membrane</keyword>
<evidence type="ECO:0000313" key="3">
    <source>
        <dbReference type="Proteomes" id="UP000789901"/>
    </source>
</evidence>
<dbReference type="EMBL" id="CAJVQB010003800">
    <property type="protein sequence ID" value="CAG8618041.1"/>
    <property type="molecule type" value="Genomic_DNA"/>
</dbReference>
<feature type="transmembrane region" description="Helical" evidence="1">
    <location>
        <begin position="59"/>
        <end position="81"/>
    </location>
</feature>
<evidence type="ECO:0000313" key="2">
    <source>
        <dbReference type="EMBL" id="CAG8618041.1"/>
    </source>
</evidence>
<accession>A0ABN7UKA2</accession>
<keyword evidence="3" id="KW-1185">Reference proteome</keyword>
<keyword evidence="1" id="KW-0812">Transmembrane</keyword>
<protein>
    <submittedName>
        <fullName evidence="2">31987_t:CDS:1</fullName>
    </submittedName>
</protein>
<sequence length="132" mass="14945">MKNIPSLFLSIETKVIKRGGYLRTTHNTDTTLITTTKSIVVNNTTTSYPIQLTAQQTTYIFITLAVIIVGIALLIVTYITCHKQMLKRRKLNNNLQQLNDYINGPTFETQDQLDSYVLGPNHKKVNSLFGNK</sequence>
<reference evidence="2 3" key="1">
    <citation type="submission" date="2021-06" db="EMBL/GenBank/DDBJ databases">
        <authorList>
            <person name="Kallberg Y."/>
            <person name="Tangrot J."/>
            <person name="Rosling A."/>
        </authorList>
    </citation>
    <scope>NUCLEOTIDE SEQUENCE [LARGE SCALE GENOMIC DNA]</scope>
    <source>
        <strain evidence="2 3">120-4 pot B 10/14</strain>
    </source>
</reference>
<proteinExistence type="predicted"/>
<dbReference type="Proteomes" id="UP000789901">
    <property type="component" value="Unassembled WGS sequence"/>
</dbReference>
<organism evidence="2 3">
    <name type="scientific">Gigaspora margarita</name>
    <dbReference type="NCBI Taxonomy" id="4874"/>
    <lineage>
        <taxon>Eukaryota</taxon>
        <taxon>Fungi</taxon>
        <taxon>Fungi incertae sedis</taxon>
        <taxon>Mucoromycota</taxon>
        <taxon>Glomeromycotina</taxon>
        <taxon>Glomeromycetes</taxon>
        <taxon>Diversisporales</taxon>
        <taxon>Gigasporaceae</taxon>
        <taxon>Gigaspora</taxon>
    </lineage>
</organism>
<name>A0ABN7UKA2_GIGMA</name>
<gene>
    <name evidence="2" type="ORF">GMARGA_LOCUS7694</name>
</gene>
<keyword evidence="1" id="KW-1133">Transmembrane helix</keyword>